<evidence type="ECO:0000256" key="2">
    <source>
        <dbReference type="ARBA" id="ARBA00022670"/>
    </source>
</evidence>
<proteinExistence type="inferred from homology"/>
<dbReference type="PANTHER" id="PTHR46468">
    <property type="entry name" value="SENTRIN-SPECIFIC PROTEASE 8"/>
    <property type="match status" value="1"/>
</dbReference>
<evidence type="ECO:0000256" key="6">
    <source>
        <dbReference type="SAM" id="MobiDB-lite"/>
    </source>
</evidence>
<comment type="caution">
    <text evidence="7">The sequence shown here is derived from an EMBL/GenBank/DDBJ whole genome shotgun (WGS) entry which is preliminary data.</text>
</comment>
<protein>
    <submittedName>
        <fullName evidence="7">Uncharacterized protein</fullName>
    </submittedName>
</protein>
<dbReference type="InterPro" id="IPR003653">
    <property type="entry name" value="Peptidase_C48_C"/>
</dbReference>
<accession>A0A2H3SH96</accession>
<dbReference type="EMBL" id="CABFJX010000052">
    <property type="protein sequence ID" value="VTT60895.1"/>
    <property type="molecule type" value="Genomic_DNA"/>
</dbReference>
<name>A0A2H3SH96_FUSFU</name>
<comment type="similarity">
    <text evidence="1">Belongs to the peptidase C48 family.</text>
</comment>
<evidence type="ECO:0000256" key="5">
    <source>
        <dbReference type="SAM" id="Coils"/>
    </source>
</evidence>
<dbReference type="GO" id="GO:0008234">
    <property type="term" value="F:cysteine-type peptidase activity"/>
    <property type="evidence" value="ECO:0007669"/>
    <property type="project" value="UniProtKB-KW"/>
</dbReference>
<feature type="coiled-coil region" evidence="5">
    <location>
        <begin position="631"/>
        <end position="658"/>
    </location>
</feature>
<reference evidence="7" key="1">
    <citation type="submission" date="2019-05" db="EMBL/GenBank/DDBJ databases">
        <authorList>
            <person name="Piombo E."/>
        </authorList>
    </citation>
    <scope>NUCLEOTIDE SEQUENCE</scope>
    <source>
        <strain evidence="7">C2S</strain>
    </source>
</reference>
<evidence type="ECO:0000313" key="7">
    <source>
        <dbReference type="EMBL" id="VTT60895.1"/>
    </source>
</evidence>
<dbReference type="InterPro" id="IPR038765">
    <property type="entry name" value="Papain-like_cys_pep_sf"/>
</dbReference>
<dbReference type="PANTHER" id="PTHR46468:SF1">
    <property type="entry name" value="SENTRIN-SPECIFIC PROTEASE 8"/>
    <property type="match status" value="1"/>
</dbReference>
<feature type="compositionally biased region" description="Acidic residues" evidence="6">
    <location>
        <begin position="194"/>
        <end position="203"/>
    </location>
</feature>
<organism evidence="7 8">
    <name type="scientific">Fusarium fujikuroi</name>
    <name type="common">Bakanae and foot rot disease fungus</name>
    <name type="synonym">Gibberella fujikuroi</name>
    <dbReference type="NCBI Taxonomy" id="5127"/>
    <lineage>
        <taxon>Eukaryota</taxon>
        <taxon>Fungi</taxon>
        <taxon>Dikarya</taxon>
        <taxon>Ascomycota</taxon>
        <taxon>Pezizomycotina</taxon>
        <taxon>Sordariomycetes</taxon>
        <taxon>Hypocreomycetidae</taxon>
        <taxon>Hypocreales</taxon>
        <taxon>Nectriaceae</taxon>
        <taxon>Fusarium</taxon>
        <taxon>Fusarium fujikuroi species complex</taxon>
    </lineage>
</organism>
<keyword evidence="5" id="KW-0175">Coiled coil</keyword>
<dbReference type="Gene3D" id="3.40.395.10">
    <property type="entry name" value="Adenoviral Proteinase, Chain A"/>
    <property type="match status" value="1"/>
</dbReference>
<dbReference type="AlphaFoldDB" id="A0A2H3SH96"/>
<dbReference type="PROSITE" id="PS50600">
    <property type="entry name" value="ULP_PROTEASE"/>
    <property type="match status" value="1"/>
</dbReference>
<dbReference type="GO" id="GO:0006508">
    <property type="term" value="P:proteolysis"/>
    <property type="evidence" value="ECO:0007669"/>
    <property type="project" value="UniProtKB-KW"/>
</dbReference>
<evidence type="ECO:0000313" key="8">
    <source>
        <dbReference type="Proteomes" id="UP000760494"/>
    </source>
</evidence>
<evidence type="ECO:0000256" key="4">
    <source>
        <dbReference type="ARBA" id="ARBA00022807"/>
    </source>
</evidence>
<dbReference type="GO" id="GO:0019784">
    <property type="term" value="F:deNEDDylase activity"/>
    <property type="evidence" value="ECO:0007669"/>
    <property type="project" value="InterPro"/>
</dbReference>
<feature type="region of interest" description="Disordered" evidence="6">
    <location>
        <begin position="176"/>
        <end position="221"/>
    </location>
</feature>
<feature type="region of interest" description="Disordered" evidence="6">
    <location>
        <begin position="294"/>
        <end position="315"/>
    </location>
</feature>
<evidence type="ECO:0000256" key="3">
    <source>
        <dbReference type="ARBA" id="ARBA00022801"/>
    </source>
</evidence>
<dbReference type="Pfam" id="PF02902">
    <property type="entry name" value="Peptidase_C48"/>
    <property type="match status" value="1"/>
</dbReference>
<dbReference type="Proteomes" id="UP000760494">
    <property type="component" value="Unassembled WGS sequence"/>
</dbReference>
<keyword evidence="4" id="KW-0788">Thiol protease</keyword>
<dbReference type="GO" id="GO:0000338">
    <property type="term" value="P:protein deneddylation"/>
    <property type="evidence" value="ECO:0007669"/>
    <property type="project" value="TreeGrafter"/>
</dbReference>
<dbReference type="SUPFAM" id="SSF54001">
    <property type="entry name" value="Cysteine proteinases"/>
    <property type="match status" value="1"/>
</dbReference>
<dbReference type="InterPro" id="IPR044613">
    <property type="entry name" value="Nep1/2-like"/>
</dbReference>
<sequence>MASGVQAEDEKAHVKRYIARVVDSSPSENVTAADIASRNLQRLPSPDRRQVLDGLVKEAPKLKGIQNEVREHQAHLHRATRRDAQLTYLDKAWDGRQNWANPTYMPRITEKVSISTTAPLTTITKLAVKHQIALPGLWQPGGELHDAAFAYGEHILTKDKAAAALRAFKLRIEKSGGSDLNARGNETELSAPESESEEEESEEDRAAKRLKHSAMERSPSVEIGRRARIPAFDHRDELFLPEQMVPQDDNDYYVALPDDASSPHPRLSTSSISPIRCDQSCASSIVDDDVAAAAPADKGEPSQTTSQRAQQQLRDPTAQLTDDVLNLLLQHITRTSKTPGAKVLDPLYIQVNSQESHQPPAGFTRVCESNKLIYIPLHHQSQGGHWSLAVLRPEQAYIEHYDSLHSRQRESQIQGCFEDMLDVQSVQLSRMSCPQQQDSVNCGVFVVCFLGFLLNELRFPTSLDPAPTRQKLLNMALDPQHELSTSTGNVTFRKGQRLPAASTAQKPMDLVVQVPETGSGPSDVLGASEHTPPRTLRSIPQVRERIARLEIDINTLSARLGPLIQRNAIFNTVPRAFAAMEEALNKAPQFGTPGSFWKSEEEAGRANNLLAAYRAVETLAGYDPQGDADEIATLQAQLDTARAELREARRIFKELANASLAASLSLVQESRRGE</sequence>
<feature type="region of interest" description="Disordered" evidence="6">
    <location>
        <begin position="516"/>
        <end position="535"/>
    </location>
</feature>
<keyword evidence="2" id="KW-0645">Protease</keyword>
<evidence type="ECO:0000256" key="1">
    <source>
        <dbReference type="ARBA" id="ARBA00005234"/>
    </source>
</evidence>
<keyword evidence="3" id="KW-0378">Hydrolase</keyword>
<feature type="compositionally biased region" description="Polar residues" evidence="6">
    <location>
        <begin position="301"/>
        <end position="315"/>
    </location>
</feature>
<gene>
    <name evidence="7" type="ORF">C2S_14514</name>
</gene>